<gene>
    <name evidence="1" type="ORF">NIES267_43000</name>
</gene>
<proteinExistence type="predicted"/>
<protein>
    <recommendedName>
        <fullName evidence="3">DUF72 domain-containing protein</fullName>
    </recommendedName>
</protein>
<evidence type="ECO:0008006" key="3">
    <source>
        <dbReference type="Google" id="ProtNLM"/>
    </source>
</evidence>
<dbReference type="InterPro" id="IPR036520">
    <property type="entry name" value="UPF0759_sf"/>
</dbReference>
<sequence length="284" mass="32945">MNFFIGCAVWSYKGWVGDFYPKGTRSTDFLHLYSRRFTAVEGNTTFYAVPNQETVKRWAAQTPPEFKFCLKLPRNVTHNGSLKPYIDDALKFAEIMRPLDTRLAPMFAQLPPSYAPSSFDDLTAFIEAWQQTQLPLAIEVRHRNWFKQPHAGKLTNLLQKFGVGKVILDSRPIYTGDDDPQLGSERRKPQLPVEFSVTAPFTLIRFISHPNLPINQPFMEEWVNYIKQWLQSETQIYFFVHCPQEVKSPSIVRHFQNLLEQSDIGVSPLPWNQINNPPKQLSLW</sequence>
<evidence type="ECO:0000313" key="2">
    <source>
        <dbReference type="Proteomes" id="UP000218418"/>
    </source>
</evidence>
<accession>A0A1Z4LUA4</accession>
<dbReference type="PANTHER" id="PTHR30348">
    <property type="entry name" value="UNCHARACTERIZED PROTEIN YECE"/>
    <property type="match status" value="1"/>
</dbReference>
<name>A0A1Z4LUA4_9CYAN</name>
<dbReference type="InterPro" id="IPR002763">
    <property type="entry name" value="DUF72"/>
</dbReference>
<dbReference type="Gene3D" id="3.20.20.410">
    <property type="entry name" value="Protein of unknown function UPF0759"/>
    <property type="match status" value="1"/>
</dbReference>
<dbReference type="SUPFAM" id="SSF117396">
    <property type="entry name" value="TM1631-like"/>
    <property type="match status" value="1"/>
</dbReference>
<keyword evidence="2" id="KW-1185">Reference proteome</keyword>
<dbReference type="EMBL" id="AP018227">
    <property type="protein sequence ID" value="BAY84803.1"/>
    <property type="molecule type" value="Genomic_DNA"/>
</dbReference>
<dbReference type="AlphaFoldDB" id="A0A1Z4LUA4"/>
<dbReference type="Pfam" id="PF01904">
    <property type="entry name" value="DUF72"/>
    <property type="match status" value="1"/>
</dbReference>
<reference evidence="1 2" key="1">
    <citation type="submission" date="2017-06" db="EMBL/GenBank/DDBJ databases">
        <title>Genome sequencing of cyanobaciteial culture collection at National Institute for Environmental Studies (NIES).</title>
        <authorList>
            <person name="Hirose Y."/>
            <person name="Shimura Y."/>
            <person name="Fujisawa T."/>
            <person name="Nakamura Y."/>
            <person name="Kawachi M."/>
        </authorList>
    </citation>
    <scope>NUCLEOTIDE SEQUENCE [LARGE SCALE GENOMIC DNA]</scope>
    <source>
        <strain evidence="1 2">NIES-267</strain>
    </source>
</reference>
<organism evidence="1 2">
    <name type="scientific">Calothrix parasitica NIES-267</name>
    <dbReference type="NCBI Taxonomy" id="1973488"/>
    <lineage>
        <taxon>Bacteria</taxon>
        <taxon>Bacillati</taxon>
        <taxon>Cyanobacteriota</taxon>
        <taxon>Cyanophyceae</taxon>
        <taxon>Nostocales</taxon>
        <taxon>Calotrichaceae</taxon>
        <taxon>Calothrix</taxon>
    </lineage>
</organism>
<dbReference type="PANTHER" id="PTHR30348:SF9">
    <property type="entry name" value="UPF0759 PROTEIN YECE"/>
    <property type="match status" value="1"/>
</dbReference>
<dbReference type="Proteomes" id="UP000218418">
    <property type="component" value="Chromosome"/>
</dbReference>
<evidence type="ECO:0000313" key="1">
    <source>
        <dbReference type="EMBL" id="BAY84803.1"/>
    </source>
</evidence>
<dbReference type="OrthoDB" id="9780310at2"/>